<dbReference type="InterPro" id="IPR010982">
    <property type="entry name" value="Lambda_DNA-bd_dom_sf"/>
</dbReference>
<proteinExistence type="predicted"/>
<dbReference type="SMART" id="SM00530">
    <property type="entry name" value="HTH_XRE"/>
    <property type="match status" value="1"/>
</dbReference>
<dbReference type="GO" id="GO:0003677">
    <property type="term" value="F:DNA binding"/>
    <property type="evidence" value="ECO:0007669"/>
    <property type="project" value="InterPro"/>
</dbReference>
<evidence type="ECO:0000313" key="2">
    <source>
        <dbReference type="EMBL" id="NER17531.1"/>
    </source>
</evidence>
<accession>A0A6M0CI40</accession>
<reference evidence="2 3" key="1">
    <citation type="submission" date="2020-01" db="EMBL/GenBank/DDBJ databases">
        <title>Spongiivirga citrea KCTC 32990T.</title>
        <authorList>
            <person name="Wang G."/>
        </authorList>
    </citation>
    <scope>NUCLEOTIDE SEQUENCE [LARGE SCALE GENOMIC DNA]</scope>
    <source>
        <strain evidence="2 3">KCTC 32990</strain>
    </source>
</reference>
<comment type="caution">
    <text evidence="2">The sequence shown here is derived from an EMBL/GenBank/DDBJ whole genome shotgun (WGS) entry which is preliminary data.</text>
</comment>
<dbReference type="InterPro" id="IPR001387">
    <property type="entry name" value="Cro/C1-type_HTH"/>
</dbReference>
<dbReference type="EMBL" id="JAABOQ010000004">
    <property type="protein sequence ID" value="NER17531.1"/>
    <property type="molecule type" value="Genomic_DNA"/>
</dbReference>
<dbReference type="Gene3D" id="1.10.260.40">
    <property type="entry name" value="lambda repressor-like DNA-binding domains"/>
    <property type="match status" value="1"/>
</dbReference>
<dbReference type="SUPFAM" id="SSF47413">
    <property type="entry name" value="lambda repressor-like DNA-binding domains"/>
    <property type="match status" value="1"/>
</dbReference>
<keyword evidence="3" id="KW-1185">Reference proteome</keyword>
<dbReference type="Proteomes" id="UP000474296">
    <property type="component" value="Unassembled WGS sequence"/>
</dbReference>
<gene>
    <name evidence="2" type="ORF">GWK10_09940</name>
</gene>
<dbReference type="CDD" id="cd00093">
    <property type="entry name" value="HTH_XRE"/>
    <property type="match status" value="1"/>
</dbReference>
<dbReference type="RefSeq" id="WP_164032150.1">
    <property type="nucleotide sequence ID" value="NZ_JAABOQ010000004.1"/>
</dbReference>
<dbReference type="Pfam" id="PF01381">
    <property type="entry name" value="HTH_3"/>
    <property type="match status" value="1"/>
</dbReference>
<dbReference type="AlphaFoldDB" id="A0A6M0CI40"/>
<sequence>MATFGEFLKKERKQKALNQSDFGQIFGIIMTDISKIENGHKKFPYASLEKLSKFLNKDYSEIKNLFVADKLVEEAHKYECSDAVFSIAETQSKYIKSKNVKQGKLAI</sequence>
<name>A0A6M0CI40_9FLAO</name>
<feature type="domain" description="HTH cro/C1-type" evidence="1">
    <location>
        <begin position="8"/>
        <end position="62"/>
    </location>
</feature>
<evidence type="ECO:0000313" key="3">
    <source>
        <dbReference type="Proteomes" id="UP000474296"/>
    </source>
</evidence>
<dbReference type="PROSITE" id="PS50943">
    <property type="entry name" value="HTH_CROC1"/>
    <property type="match status" value="1"/>
</dbReference>
<organism evidence="2 3">
    <name type="scientific">Spongiivirga citrea</name>
    <dbReference type="NCBI Taxonomy" id="1481457"/>
    <lineage>
        <taxon>Bacteria</taxon>
        <taxon>Pseudomonadati</taxon>
        <taxon>Bacteroidota</taxon>
        <taxon>Flavobacteriia</taxon>
        <taxon>Flavobacteriales</taxon>
        <taxon>Flavobacteriaceae</taxon>
        <taxon>Spongiivirga</taxon>
    </lineage>
</organism>
<evidence type="ECO:0000259" key="1">
    <source>
        <dbReference type="PROSITE" id="PS50943"/>
    </source>
</evidence>
<protein>
    <submittedName>
        <fullName evidence="2">Helix-turn-helix domain-containing protein</fullName>
    </submittedName>
</protein>